<dbReference type="GO" id="GO:0006935">
    <property type="term" value="P:chemotaxis"/>
    <property type="evidence" value="ECO:0007669"/>
    <property type="project" value="InterPro"/>
</dbReference>
<dbReference type="Gene3D" id="2.30.30.40">
    <property type="entry name" value="SH3 Domains"/>
    <property type="match status" value="1"/>
</dbReference>
<feature type="domain" description="CheW-like" evidence="1">
    <location>
        <begin position="6"/>
        <end position="144"/>
    </location>
</feature>
<dbReference type="Gene3D" id="2.40.50.180">
    <property type="entry name" value="CheA-289, Domain 4"/>
    <property type="match status" value="1"/>
</dbReference>
<dbReference type="AlphaFoldDB" id="A0A840REL3"/>
<dbReference type="Proteomes" id="UP000543030">
    <property type="component" value="Unassembled WGS sequence"/>
</dbReference>
<dbReference type="RefSeq" id="WP_184099015.1">
    <property type="nucleotide sequence ID" value="NZ_JACHHN010000002.1"/>
</dbReference>
<dbReference type="GO" id="GO:0007165">
    <property type="term" value="P:signal transduction"/>
    <property type="evidence" value="ECO:0007669"/>
    <property type="project" value="InterPro"/>
</dbReference>
<protein>
    <submittedName>
        <fullName evidence="2">Purine-binding chemotaxis protein CheW</fullName>
    </submittedName>
</protein>
<comment type="caution">
    <text evidence="2">The sequence shown here is derived from an EMBL/GenBank/DDBJ whole genome shotgun (WGS) entry which is preliminary data.</text>
</comment>
<dbReference type="PANTHER" id="PTHR22617">
    <property type="entry name" value="CHEMOTAXIS SENSOR HISTIDINE KINASE-RELATED"/>
    <property type="match status" value="1"/>
</dbReference>
<organism evidence="2 3">
    <name type="scientific">Silvimonas terrae</name>
    <dbReference type="NCBI Taxonomy" id="300266"/>
    <lineage>
        <taxon>Bacteria</taxon>
        <taxon>Pseudomonadati</taxon>
        <taxon>Pseudomonadota</taxon>
        <taxon>Betaproteobacteria</taxon>
        <taxon>Neisseriales</taxon>
        <taxon>Chitinibacteraceae</taxon>
        <taxon>Silvimonas</taxon>
    </lineage>
</organism>
<gene>
    <name evidence="2" type="ORF">HNQ50_001464</name>
</gene>
<dbReference type="InterPro" id="IPR039315">
    <property type="entry name" value="CheW"/>
</dbReference>
<accession>A0A840REL3</accession>
<dbReference type="EMBL" id="JACHHN010000002">
    <property type="protein sequence ID" value="MBB5190742.1"/>
    <property type="molecule type" value="Genomic_DNA"/>
</dbReference>
<sequence>MINPPSTPWLICQNNHNEYAFALCDVIETMRPLAPHPFAGMPGFVLGVATLRGQAVPVVDMTALMGASRTAPPGRYVTLRIGARVVAVAVDSVIGLRRLDPAAQTDLPPLLSEAAAHTVSAIAALDSGLLLVLQSAHLIPQAVWQALETQELAQ</sequence>
<dbReference type="InterPro" id="IPR002545">
    <property type="entry name" value="CheW-lke_dom"/>
</dbReference>
<dbReference type="PANTHER" id="PTHR22617:SF43">
    <property type="entry name" value="PROTEIN PILI"/>
    <property type="match status" value="1"/>
</dbReference>
<evidence type="ECO:0000313" key="3">
    <source>
        <dbReference type="Proteomes" id="UP000543030"/>
    </source>
</evidence>
<dbReference type="GO" id="GO:0005829">
    <property type="term" value="C:cytosol"/>
    <property type="evidence" value="ECO:0007669"/>
    <property type="project" value="TreeGrafter"/>
</dbReference>
<proteinExistence type="predicted"/>
<keyword evidence="3" id="KW-1185">Reference proteome</keyword>
<dbReference type="SMART" id="SM00260">
    <property type="entry name" value="CheW"/>
    <property type="match status" value="1"/>
</dbReference>
<evidence type="ECO:0000259" key="1">
    <source>
        <dbReference type="PROSITE" id="PS50851"/>
    </source>
</evidence>
<dbReference type="InterPro" id="IPR036061">
    <property type="entry name" value="CheW-like_dom_sf"/>
</dbReference>
<reference evidence="2 3" key="1">
    <citation type="submission" date="2020-08" db="EMBL/GenBank/DDBJ databases">
        <title>Genomic Encyclopedia of Type Strains, Phase IV (KMG-IV): sequencing the most valuable type-strain genomes for metagenomic binning, comparative biology and taxonomic classification.</title>
        <authorList>
            <person name="Goeker M."/>
        </authorList>
    </citation>
    <scope>NUCLEOTIDE SEQUENCE [LARGE SCALE GENOMIC DNA]</scope>
    <source>
        <strain evidence="2 3">DSM 18233</strain>
    </source>
</reference>
<dbReference type="SUPFAM" id="SSF50341">
    <property type="entry name" value="CheW-like"/>
    <property type="match status" value="1"/>
</dbReference>
<dbReference type="PROSITE" id="PS50851">
    <property type="entry name" value="CHEW"/>
    <property type="match status" value="1"/>
</dbReference>
<name>A0A840REL3_9NEIS</name>
<evidence type="ECO:0000313" key="2">
    <source>
        <dbReference type="EMBL" id="MBB5190742.1"/>
    </source>
</evidence>
<dbReference type="Pfam" id="PF01584">
    <property type="entry name" value="CheW"/>
    <property type="match status" value="1"/>
</dbReference>